<dbReference type="OrthoDB" id="10612191at2759"/>
<feature type="transmembrane region" description="Helical" evidence="2">
    <location>
        <begin position="6"/>
        <end position="31"/>
    </location>
</feature>
<dbReference type="HOGENOM" id="CLU_1525425_0_0_1"/>
<gene>
    <name evidence="3" type="ORF">LEMA_P056380.1</name>
</gene>
<proteinExistence type="predicted"/>
<feature type="compositionally biased region" description="Basic and acidic residues" evidence="1">
    <location>
        <begin position="156"/>
        <end position="169"/>
    </location>
</feature>
<evidence type="ECO:0000256" key="1">
    <source>
        <dbReference type="SAM" id="MobiDB-lite"/>
    </source>
</evidence>
<dbReference type="EMBL" id="FP929065">
    <property type="protein sequence ID" value="CBX90604.1"/>
    <property type="molecule type" value="Genomic_DNA"/>
</dbReference>
<evidence type="ECO:0000256" key="2">
    <source>
        <dbReference type="SAM" id="Phobius"/>
    </source>
</evidence>
<dbReference type="Proteomes" id="UP000002668">
    <property type="component" value="Genome"/>
</dbReference>
<evidence type="ECO:0000313" key="3">
    <source>
        <dbReference type="EMBL" id="CBX90604.1"/>
    </source>
</evidence>
<dbReference type="RefSeq" id="XP_003833969.1">
    <property type="nucleotide sequence ID" value="XM_003833921.1"/>
</dbReference>
<sequence length="176" mass="18812">MTIHPAIQGVLIVSGIFIFLISTSVAGKLIAAYLTRDTKPKPVDPEVGSIGSGTCKAAGNGHLSQASLEHGPGPTILTVAHDLAGPFPSGNVRVYEASCVPELPFHVKVQTCDETGGIRLVHHAPDMLDRSSSLRRAVLDIGRELEINKDERTGNVNEKEYARGHEKPRGYSGAWP</sequence>
<keyword evidence="4" id="KW-1185">Reference proteome</keyword>
<keyword evidence="2" id="KW-1133">Transmembrane helix</keyword>
<name>E4ZH34_LEPMJ</name>
<dbReference type="AlphaFoldDB" id="E4ZH34"/>
<keyword evidence="2" id="KW-0472">Membrane</keyword>
<evidence type="ECO:0000313" key="4">
    <source>
        <dbReference type="Proteomes" id="UP000002668"/>
    </source>
</evidence>
<accession>E4ZH34</accession>
<keyword evidence="2" id="KW-0812">Transmembrane</keyword>
<organism evidence="4">
    <name type="scientific">Leptosphaeria maculans (strain JN3 / isolate v23.1.3 / race Av1-4-5-6-7-8)</name>
    <name type="common">Blackleg fungus</name>
    <name type="synonym">Phoma lingam</name>
    <dbReference type="NCBI Taxonomy" id="985895"/>
    <lineage>
        <taxon>Eukaryota</taxon>
        <taxon>Fungi</taxon>
        <taxon>Dikarya</taxon>
        <taxon>Ascomycota</taxon>
        <taxon>Pezizomycotina</taxon>
        <taxon>Dothideomycetes</taxon>
        <taxon>Pleosporomycetidae</taxon>
        <taxon>Pleosporales</taxon>
        <taxon>Pleosporineae</taxon>
        <taxon>Leptosphaeriaceae</taxon>
        <taxon>Plenodomus</taxon>
        <taxon>Plenodomus lingam/Leptosphaeria maculans species complex</taxon>
    </lineage>
</organism>
<reference evidence="4" key="1">
    <citation type="journal article" date="2011" name="Nat. Commun.">
        <title>Effector diversification within compartments of the Leptosphaeria maculans genome affected by Repeat-Induced Point mutations.</title>
        <authorList>
            <person name="Rouxel T."/>
            <person name="Grandaubert J."/>
            <person name="Hane J.K."/>
            <person name="Hoede C."/>
            <person name="van de Wouw A.P."/>
            <person name="Couloux A."/>
            <person name="Dominguez V."/>
            <person name="Anthouard V."/>
            <person name="Bally P."/>
            <person name="Bourras S."/>
            <person name="Cozijnsen A.J."/>
            <person name="Ciuffetti L.M."/>
            <person name="Degrave A."/>
            <person name="Dilmaghani A."/>
            <person name="Duret L."/>
            <person name="Fudal I."/>
            <person name="Goodwin S.B."/>
            <person name="Gout L."/>
            <person name="Glaser N."/>
            <person name="Linglin J."/>
            <person name="Kema G.H.J."/>
            <person name="Lapalu N."/>
            <person name="Lawrence C.B."/>
            <person name="May K."/>
            <person name="Meyer M."/>
            <person name="Ollivier B."/>
            <person name="Poulain J."/>
            <person name="Schoch C.L."/>
            <person name="Simon A."/>
            <person name="Spatafora J.W."/>
            <person name="Stachowiak A."/>
            <person name="Turgeon B.G."/>
            <person name="Tyler B.M."/>
            <person name="Vincent D."/>
            <person name="Weissenbach J."/>
            <person name="Amselem J."/>
            <person name="Quesneville H."/>
            <person name="Oliver R.P."/>
            <person name="Wincker P."/>
            <person name="Balesdent M.-H."/>
            <person name="Howlett B.J."/>
        </authorList>
    </citation>
    <scope>NUCLEOTIDE SEQUENCE [LARGE SCALE GENOMIC DNA]</scope>
    <source>
        <strain evidence="4">JN3 / isolate v23.1.3 / race Av1-4-5-6-7-8</strain>
    </source>
</reference>
<dbReference type="GeneID" id="13285209"/>
<dbReference type="VEuPathDB" id="FungiDB:LEMA_P056380.1"/>
<feature type="region of interest" description="Disordered" evidence="1">
    <location>
        <begin position="156"/>
        <end position="176"/>
    </location>
</feature>
<protein>
    <submittedName>
        <fullName evidence="3">Predicted protein</fullName>
    </submittedName>
</protein>
<dbReference type="InParanoid" id="E4ZH34"/>